<dbReference type="HOGENOM" id="CLU_3024282_0_0_11"/>
<dbReference type="Proteomes" id="UP000003295">
    <property type="component" value="Unassembled WGS sequence"/>
</dbReference>
<comment type="caution">
    <text evidence="1">The sequence shown here is derived from an EMBL/GenBank/DDBJ whole genome shotgun (WGS) entry which is preliminary data.</text>
</comment>
<evidence type="ECO:0000313" key="2">
    <source>
        <dbReference type="Proteomes" id="UP000003295"/>
    </source>
</evidence>
<organism evidence="1 2">
    <name type="scientific">Collinsella intestinalis DSM 13280</name>
    <dbReference type="NCBI Taxonomy" id="521003"/>
    <lineage>
        <taxon>Bacteria</taxon>
        <taxon>Bacillati</taxon>
        <taxon>Actinomycetota</taxon>
        <taxon>Coriobacteriia</taxon>
        <taxon>Coriobacteriales</taxon>
        <taxon>Coriobacteriaceae</taxon>
        <taxon>Collinsella</taxon>
    </lineage>
</organism>
<gene>
    <name evidence="1" type="ORF">COLINT_03676</name>
</gene>
<name>C4FC57_9ACTN</name>
<sequence>MLILTAQRLGLWQYISSPRGWPRANELGRPAAGTLRTGYREETEQVETPFRRCQQ</sequence>
<dbReference type="EMBL" id="ABXH02000051">
    <property type="protein sequence ID" value="EEP43569.1"/>
    <property type="molecule type" value="Genomic_DNA"/>
</dbReference>
<reference evidence="1 2" key="1">
    <citation type="submission" date="2009-04" db="EMBL/GenBank/DDBJ databases">
        <authorList>
            <person name="Weinstock G."/>
            <person name="Sodergren E."/>
            <person name="Clifton S."/>
            <person name="Fulton L."/>
            <person name="Fulton B."/>
            <person name="Courtney L."/>
            <person name="Fronick C."/>
            <person name="Harrison M."/>
            <person name="Strong C."/>
            <person name="Farmer C."/>
            <person name="Delahaunty K."/>
            <person name="Markovic C."/>
            <person name="Hall O."/>
            <person name="Minx P."/>
            <person name="Tomlinson C."/>
            <person name="Mitreva M."/>
            <person name="Nelson J."/>
            <person name="Hou S."/>
            <person name="Wollam A."/>
            <person name="Pepin K.H."/>
            <person name="Johnson M."/>
            <person name="Bhonagiri V."/>
            <person name="Nash W.E."/>
            <person name="Warren W."/>
            <person name="Chinwalla A."/>
            <person name="Mardis E.R."/>
            <person name="Wilson R.K."/>
        </authorList>
    </citation>
    <scope>NUCLEOTIDE SEQUENCE [LARGE SCALE GENOMIC DNA]</scope>
    <source>
        <strain evidence="1 2">DSM 13280</strain>
    </source>
</reference>
<proteinExistence type="predicted"/>
<dbReference type="AlphaFoldDB" id="C4FC57"/>
<protein>
    <submittedName>
        <fullName evidence="1">Uncharacterized protein</fullName>
    </submittedName>
</protein>
<accession>C4FC57</accession>
<evidence type="ECO:0000313" key="1">
    <source>
        <dbReference type="EMBL" id="EEP43569.1"/>
    </source>
</evidence>